<accession>A0AAE1MT48</accession>
<organism evidence="1 2">
    <name type="scientific">Acacia crassicarpa</name>
    <name type="common">northern wattle</name>
    <dbReference type="NCBI Taxonomy" id="499986"/>
    <lineage>
        <taxon>Eukaryota</taxon>
        <taxon>Viridiplantae</taxon>
        <taxon>Streptophyta</taxon>
        <taxon>Embryophyta</taxon>
        <taxon>Tracheophyta</taxon>
        <taxon>Spermatophyta</taxon>
        <taxon>Magnoliopsida</taxon>
        <taxon>eudicotyledons</taxon>
        <taxon>Gunneridae</taxon>
        <taxon>Pentapetalae</taxon>
        <taxon>rosids</taxon>
        <taxon>fabids</taxon>
        <taxon>Fabales</taxon>
        <taxon>Fabaceae</taxon>
        <taxon>Caesalpinioideae</taxon>
        <taxon>mimosoid clade</taxon>
        <taxon>Acacieae</taxon>
        <taxon>Acacia</taxon>
    </lineage>
</organism>
<evidence type="ECO:0000313" key="1">
    <source>
        <dbReference type="EMBL" id="KAK4277134.1"/>
    </source>
</evidence>
<keyword evidence="2" id="KW-1185">Reference proteome</keyword>
<dbReference type="InterPro" id="IPR053350">
    <property type="entry name" value="CV_Inducer"/>
</dbReference>
<dbReference type="AlphaFoldDB" id="A0AAE1MT48"/>
<gene>
    <name evidence="1" type="ORF">QN277_015177</name>
</gene>
<dbReference type="PANTHER" id="PTHR37210">
    <property type="entry name" value="EXPRESSED PROTEIN"/>
    <property type="match status" value="1"/>
</dbReference>
<dbReference type="Proteomes" id="UP001293593">
    <property type="component" value="Unassembled WGS sequence"/>
</dbReference>
<protein>
    <submittedName>
        <fullName evidence="1">Uncharacterized protein</fullName>
    </submittedName>
</protein>
<sequence>MRTTCCLHLPPPSLNTSLNNSNPKPPPQLPLVKDEACWRRQCILMNMACTLVGLDLGDLITASHKEVALALPLPVPVVAAKWSEKRICPSWRHNSLETIVPENLPRPAARRRYESVRSSVSKIAPPLSASAQIKTDCFSL</sequence>
<comment type="caution">
    <text evidence="1">The sequence shown here is derived from an EMBL/GenBank/DDBJ whole genome shotgun (WGS) entry which is preliminary data.</text>
</comment>
<dbReference type="PANTHER" id="PTHR37210:SF2">
    <property type="entry name" value="PROTEIN CHLOROPLAST VESICULATION"/>
    <property type="match status" value="1"/>
</dbReference>
<dbReference type="EMBL" id="JAWXYG010000003">
    <property type="protein sequence ID" value="KAK4277134.1"/>
    <property type="molecule type" value="Genomic_DNA"/>
</dbReference>
<proteinExistence type="predicted"/>
<name>A0AAE1MT48_9FABA</name>
<reference evidence="1" key="1">
    <citation type="submission" date="2023-10" db="EMBL/GenBank/DDBJ databases">
        <title>Chromosome-level genome of the transformable northern wattle, Acacia crassicarpa.</title>
        <authorList>
            <person name="Massaro I."/>
            <person name="Sinha N.R."/>
            <person name="Poethig S."/>
            <person name="Leichty A.R."/>
        </authorList>
    </citation>
    <scope>NUCLEOTIDE SEQUENCE</scope>
    <source>
        <strain evidence="1">Acra3RX</strain>
        <tissue evidence="1">Leaf</tissue>
    </source>
</reference>
<evidence type="ECO:0000313" key="2">
    <source>
        <dbReference type="Proteomes" id="UP001293593"/>
    </source>
</evidence>